<keyword evidence="3" id="KW-1185">Reference proteome</keyword>
<evidence type="ECO:0000256" key="1">
    <source>
        <dbReference type="SAM" id="SignalP"/>
    </source>
</evidence>
<name>A0A1K1P011_9FLAO</name>
<dbReference type="AlphaFoldDB" id="A0A1K1P011"/>
<feature type="chain" id="PRO_5012520990" description="Lipoprotein" evidence="1">
    <location>
        <begin position="23"/>
        <end position="208"/>
    </location>
</feature>
<keyword evidence="1" id="KW-0732">Signal</keyword>
<protein>
    <recommendedName>
        <fullName evidence="4">Lipoprotein</fullName>
    </recommendedName>
</protein>
<dbReference type="OrthoDB" id="1161727at2"/>
<gene>
    <name evidence="2" type="ORF">SAMN05660313_01440</name>
</gene>
<dbReference type="STRING" id="76595.SAMN05660313_01440"/>
<feature type="signal peptide" evidence="1">
    <location>
        <begin position="1"/>
        <end position="22"/>
    </location>
</feature>
<sequence length="208" mass="23465">MSRVIKSLCCVLLLVLSSCGNGTSGSIELSTKEGVSEIKKIVENQFGLDKEVYSLSISNKSDNSTEVEQVTIMLLEDGKSSMWFYSALMNKLFKPESSIKETDKTKALKLKEFNLDHITANFKKAVDLIEKETKEFNNYRLEGSYSMTVDQETGKINESFNLFADKIDVKGNSFYGKRIADTDMFKFSFKTDEKGELLSTEGLNVFEK</sequence>
<proteinExistence type="predicted"/>
<dbReference type="EMBL" id="FPIY01000002">
    <property type="protein sequence ID" value="SFW39998.1"/>
    <property type="molecule type" value="Genomic_DNA"/>
</dbReference>
<evidence type="ECO:0000313" key="2">
    <source>
        <dbReference type="EMBL" id="SFW39998.1"/>
    </source>
</evidence>
<accession>A0A1K1P011</accession>
<dbReference type="PROSITE" id="PS51257">
    <property type="entry name" value="PROKAR_LIPOPROTEIN"/>
    <property type="match status" value="1"/>
</dbReference>
<dbReference type="Proteomes" id="UP000183257">
    <property type="component" value="Unassembled WGS sequence"/>
</dbReference>
<dbReference type="RefSeq" id="WP_072303120.1">
    <property type="nucleotide sequence ID" value="NZ_FPIY01000002.1"/>
</dbReference>
<reference evidence="3" key="1">
    <citation type="submission" date="2016-11" db="EMBL/GenBank/DDBJ databases">
        <authorList>
            <person name="Varghese N."/>
            <person name="Submissions S."/>
        </authorList>
    </citation>
    <scope>NUCLEOTIDE SEQUENCE [LARGE SCALE GENOMIC DNA]</scope>
    <source>
        <strain evidence="3">DSM 24786</strain>
    </source>
</reference>
<organism evidence="2 3">
    <name type="scientific">Cellulophaga fucicola</name>
    <dbReference type="NCBI Taxonomy" id="76595"/>
    <lineage>
        <taxon>Bacteria</taxon>
        <taxon>Pseudomonadati</taxon>
        <taxon>Bacteroidota</taxon>
        <taxon>Flavobacteriia</taxon>
        <taxon>Flavobacteriales</taxon>
        <taxon>Flavobacteriaceae</taxon>
        <taxon>Cellulophaga</taxon>
    </lineage>
</organism>
<evidence type="ECO:0008006" key="4">
    <source>
        <dbReference type="Google" id="ProtNLM"/>
    </source>
</evidence>
<evidence type="ECO:0000313" key="3">
    <source>
        <dbReference type="Proteomes" id="UP000183257"/>
    </source>
</evidence>